<feature type="transmembrane region" description="Helical" evidence="1">
    <location>
        <begin position="255"/>
        <end position="275"/>
    </location>
</feature>
<keyword evidence="1" id="KW-0472">Membrane</keyword>
<protein>
    <submittedName>
        <fullName evidence="2">Uncharacterized protein</fullName>
    </submittedName>
</protein>
<gene>
    <name evidence="2" type="ORF">L1994_01465</name>
</gene>
<name>A0AAF0JMF8_9EURY</name>
<evidence type="ECO:0000313" key="2">
    <source>
        <dbReference type="EMBL" id="WFN37092.1"/>
    </source>
</evidence>
<dbReference type="KEGG" id="manq:L1994_01465"/>
<reference evidence="2" key="1">
    <citation type="submission" date="2022-01" db="EMBL/GenBank/DDBJ databases">
        <title>Complete genome of Methanomicrobium antiquum DSM 21220.</title>
        <authorList>
            <person name="Chen S.-C."/>
            <person name="You Y.-T."/>
            <person name="Zhou Y.-Z."/>
            <person name="Lai M.-C."/>
        </authorList>
    </citation>
    <scope>NUCLEOTIDE SEQUENCE</scope>
    <source>
        <strain evidence="2">DSM 21220</strain>
    </source>
</reference>
<evidence type="ECO:0000256" key="1">
    <source>
        <dbReference type="SAM" id="Phobius"/>
    </source>
</evidence>
<dbReference type="RefSeq" id="WP_278099930.1">
    <property type="nucleotide sequence ID" value="NZ_CP091092.1"/>
</dbReference>
<dbReference type="AlphaFoldDB" id="A0AAF0JMF8"/>
<keyword evidence="1" id="KW-0812">Transmembrane</keyword>
<proteinExistence type="predicted"/>
<sequence length="278" mass="29257">MDMRNNLFPAAIFFTALLFIFSPAGAVILEANGMGKISDINVSEKTITVYSEYQFATSYSGSTPLSEWIASDAGNVTGVVPDISAFDTFSVGDPVRFIILGGSGGTYLGIAKITELSGKAKVTDLTGDPEREVFKPLAGDYILKTSPVPNCAECLGTVCTASSADVTVIRSGETLTNSGLLPGESYEYTTQNPKDFDISVKFIKGESPSDICKSTGSFGKMTGPQAVSVYEIHISPGVLPTAEETKQPSPSATEATPGFGFVTALFAALGTAFFIRRS</sequence>
<accession>A0AAF0JMF8</accession>
<organism evidence="2 3">
    <name type="scientific">Methanomicrobium antiquum</name>
    <dbReference type="NCBI Taxonomy" id="487686"/>
    <lineage>
        <taxon>Archaea</taxon>
        <taxon>Methanobacteriati</taxon>
        <taxon>Methanobacteriota</taxon>
        <taxon>Stenosarchaea group</taxon>
        <taxon>Methanomicrobia</taxon>
        <taxon>Methanomicrobiales</taxon>
        <taxon>Methanomicrobiaceae</taxon>
        <taxon>Methanomicrobium</taxon>
    </lineage>
</organism>
<keyword evidence="3" id="KW-1185">Reference proteome</keyword>
<dbReference type="EMBL" id="CP091092">
    <property type="protein sequence ID" value="WFN37092.1"/>
    <property type="molecule type" value="Genomic_DNA"/>
</dbReference>
<keyword evidence="1" id="KW-1133">Transmembrane helix</keyword>
<dbReference type="GeneID" id="79949023"/>
<evidence type="ECO:0000313" key="3">
    <source>
        <dbReference type="Proteomes" id="UP001218895"/>
    </source>
</evidence>
<dbReference type="Proteomes" id="UP001218895">
    <property type="component" value="Chromosome"/>
</dbReference>